<feature type="domain" description="Protein kinase" evidence="8">
    <location>
        <begin position="267"/>
        <end position="572"/>
    </location>
</feature>
<dbReference type="Proteomes" id="UP000635477">
    <property type="component" value="Unassembled WGS sequence"/>
</dbReference>
<dbReference type="GO" id="GO:0004708">
    <property type="term" value="F:MAP kinase kinase activity"/>
    <property type="evidence" value="ECO:0007669"/>
    <property type="project" value="UniProtKB-EC"/>
</dbReference>
<dbReference type="SMART" id="SM00220">
    <property type="entry name" value="S_TKc"/>
    <property type="match status" value="1"/>
</dbReference>
<dbReference type="PANTHER" id="PTHR48013:SF25">
    <property type="entry name" value="MAP KINASE KINASE PBS2"/>
    <property type="match status" value="1"/>
</dbReference>
<keyword evidence="2" id="KW-0547">Nucleotide-binding</keyword>
<comment type="similarity">
    <text evidence="5">Belongs to the protein kinase superfamily. STE Ser/Thr protein kinase family. MAP kinase kinase subfamily.</text>
</comment>
<dbReference type="InterPro" id="IPR008271">
    <property type="entry name" value="Ser/Thr_kinase_AS"/>
</dbReference>
<evidence type="ECO:0000256" key="7">
    <source>
        <dbReference type="SAM" id="MobiDB-lite"/>
    </source>
</evidence>
<feature type="region of interest" description="Disordered" evidence="7">
    <location>
        <begin position="1"/>
        <end position="225"/>
    </location>
</feature>
<feature type="region of interest" description="Disordered" evidence="7">
    <location>
        <begin position="293"/>
        <end position="331"/>
    </location>
</feature>
<reference evidence="9" key="2">
    <citation type="submission" date="2020-05" db="EMBL/GenBank/DDBJ databases">
        <authorList>
            <person name="Kim H.-S."/>
            <person name="Proctor R.H."/>
            <person name="Brown D.W."/>
        </authorList>
    </citation>
    <scope>NUCLEOTIDE SEQUENCE</scope>
    <source>
        <strain evidence="9">NRRL 22465</strain>
    </source>
</reference>
<evidence type="ECO:0000313" key="10">
    <source>
        <dbReference type="Proteomes" id="UP000635477"/>
    </source>
</evidence>
<feature type="compositionally biased region" description="Low complexity" evidence="7">
    <location>
        <begin position="83"/>
        <end position="94"/>
    </location>
</feature>
<dbReference type="Pfam" id="PF00069">
    <property type="entry name" value="Pkinase"/>
    <property type="match status" value="1"/>
</dbReference>
<evidence type="ECO:0000313" key="9">
    <source>
        <dbReference type="EMBL" id="KAF4984265.1"/>
    </source>
</evidence>
<evidence type="ECO:0000256" key="6">
    <source>
        <dbReference type="ARBA" id="ARBA00038999"/>
    </source>
</evidence>
<feature type="compositionally biased region" description="Polar residues" evidence="7">
    <location>
        <begin position="21"/>
        <end position="37"/>
    </location>
</feature>
<dbReference type="PROSITE" id="PS50011">
    <property type="entry name" value="PROTEIN_KINASE_DOM"/>
    <property type="match status" value="1"/>
</dbReference>
<evidence type="ECO:0000256" key="2">
    <source>
        <dbReference type="ARBA" id="ARBA00022741"/>
    </source>
</evidence>
<evidence type="ECO:0000256" key="5">
    <source>
        <dbReference type="ARBA" id="ARBA00038035"/>
    </source>
</evidence>
<keyword evidence="1" id="KW-0808">Transferase</keyword>
<accession>A0A8H4UUM0</accession>
<dbReference type="GO" id="GO:0005524">
    <property type="term" value="F:ATP binding"/>
    <property type="evidence" value="ECO:0007669"/>
    <property type="project" value="UniProtKB-KW"/>
</dbReference>
<dbReference type="OrthoDB" id="10252354at2759"/>
<feature type="compositionally biased region" description="Polar residues" evidence="7">
    <location>
        <begin position="306"/>
        <end position="331"/>
    </location>
</feature>
<keyword evidence="4" id="KW-0067">ATP-binding</keyword>
<feature type="compositionally biased region" description="Polar residues" evidence="7">
    <location>
        <begin position="115"/>
        <end position="135"/>
    </location>
</feature>
<proteinExistence type="inferred from homology"/>
<keyword evidence="10" id="KW-1185">Reference proteome</keyword>
<dbReference type="AlphaFoldDB" id="A0A8H4UUM0"/>
<protein>
    <recommendedName>
        <fullName evidence="6">mitogen-activated protein kinase kinase</fullName>
        <ecNumber evidence="6">2.7.12.2</ecNumber>
    </recommendedName>
</protein>
<feature type="compositionally biased region" description="Basic and acidic residues" evidence="7">
    <location>
        <begin position="623"/>
        <end position="632"/>
    </location>
</feature>
<keyword evidence="3" id="KW-0418">Kinase</keyword>
<organism evidence="9 10">
    <name type="scientific">Fusarium zealandicum</name>
    <dbReference type="NCBI Taxonomy" id="1053134"/>
    <lineage>
        <taxon>Eukaryota</taxon>
        <taxon>Fungi</taxon>
        <taxon>Dikarya</taxon>
        <taxon>Ascomycota</taxon>
        <taxon>Pezizomycotina</taxon>
        <taxon>Sordariomycetes</taxon>
        <taxon>Hypocreomycetidae</taxon>
        <taxon>Hypocreales</taxon>
        <taxon>Nectriaceae</taxon>
        <taxon>Fusarium</taxon>
        <taxon>Fusarium staphyleae species complex</taxon>
    </lineage>
</organism>
<evidence type="ECO:0000259" key="8">
    <source>
        <dbReference type="PROSITE" id="PS50011"/>
    </source>
</evidence>
<dbReference type="GO" id="GO:0071474">
    <property type="term" value="P:cellular hyperosmotic response"/>
    <property type="evidence" value="ECO:0007669"/>
    <property type="project" value="TreeGrafter"/>
</dbReference>
<evidence type="ECO:0000256" key="3">
    <source>
        <dbReference type="ARBA" id="ARBA00022777"/>
    </source>
</evidence>
<comment type="caution">
    <text evidence="9">The sequence shown here is derived from an EMBL/GenBank/DDBJ whole genome shotgun (WGS) entry which is preliminary data.</text>
</comment>
<feature type="compositionally biased region" description="Polar residues" evidence="7">
    <location>
        <begin position="56"/>
        <end position="70"/>
    </location>
</feature>
<dbReference type="EMBL" id="JABEYC010000026">
    <property type="protein sequence ID" value="KAF4984265.1"/>
    <property type="molecule type" value="Genomic_DNA"/>
</dbReference>
<dbReference type="Gene3D" id="3.30.200.20">
    <property type="entry name" value="Phosphorylase Kinase, domain 1"/>
    <property type="match status" value="2"/>
</dbReference>
<dbReference type="PROSITE" id="PS00108">
    <property type="entry name" value="PROTEIN_KINASE_ST"/>
    <property type="match status" value="1"/>
</dbReference>
<gene>
    <name evidence="9" type="ORF">FZEAL_477</name>
</gene>
<feature type="region of interest" description="Disordered" evidence="7">
    <location>
        <begin position="623"/>
        <end position="654"/>
    </location>
</feature>
<dbReference type="EC" id="2.7.12.2" evidence="6"/>
<name>A0A8H4UUM0_9HYPO</name>
<dbReference type="PANTHER" id="PTHR48013">
    <property type="entry name" value="DUAL SPECIFICITY MITOGEN-ACTIVATED PROTEIN KINASE KINASE 5-RELATED"/>
    <property type="match status" value="1"/>
</dbReference>
<evidence type="ECO:0000256" key="1">
    <source>
        <dbReference type="ARBA" id="ARBA00022679"/>
    </source>
</evidence>
<dbReference type="InterPro" id="IPR011009">
    <property type="entry name" value="Kinase-like_dom_sf"/>
</dbReference>
<reference evidence="9" key="1">
    <citation type="journal article" date="2020" name="BMC Genomics">
        <title>Correction to: Identification and distribution of gene clusters required for synthesis of sphingolipid metabolism inhibitors in diverse species of the filamentous fungus Fusarium.</title>
        <authorList>
            <person name="Kim H.S."/>
            <person name="Lohmar J.M."/>
            <person name="Busman M."/>
            <person name="Brown D.W."/>
            <person name="Naumann T.A."/>
            <person name="Divon H.H."/>
            <person name="Lysoe E."/>
            <person name="Uhlig S."/>
            <person name="Proctor R.H."/>
        </authorList>
    </citation>
    <scope>NUCLEOTIDE SEQUENCE</scope>
    <source>
        <strain evidence="9">NRRL 22465</strain>
    </source>
</reference>
<dbReference type="Gene3D" id="1.10.510.10">
    <property type="entry name" value="Transferase(Phosphotransferase) domain 1"/>
    <property type="match status" value="1"/>
</dbReference>
<evidence type="ECO:0000256" key="4">
    <source>
        <dbReference type="ARBA" id="ARBA00022840"/>
    </source>
</evidence>
<sequence>MSTSDSLPATPEDAFLRDLSTPVSPGSEDSSEPSTPLESPALDTANEPPRRVPSLRSVSDSHNMNPNSTPRGHLAMVRHPVQTSSSFAGTSGSSMENSIMAKARALHQQRMGMSPASNPSSPAGQSPTNNISNGFPANLRMPPNLQRPSAVPHPRSAPAVPKQSLSERRAMKGGMGMKLPDMAGGVATTTAGKRRGPPGKLSDITGDKPTDPQSNGAGQGQGSKMDDFKKYIDTEKGWVTFDGAATITRTGVNFANGQTFSISLDEVEVLEELGKGNYGTVYRVKHAKRRAPRFGQGLGGKPLPVQFSQSDPTPLRSADTSDGQSNKNDGTTGMIMAMKEMRLELDDAKFTTILKELVILHECVSPYIIDFYGAFFQEGAVYMCIEHMDGGSIDKLYLGGIPENVLRKITYSTVMGLKSLKDDHSIIHRDVKPTNILVNSRGQVKICDFGVSGNLVASIARTNIGCQSYMAPERISGGGFASAGNTDGSYSVQSDVWSLGLTVIECAKGAYPYPPEVSSTIFSQLSAIVEGEPPAMPDEGYSDTAKDFVKACLHKIPMKRPTYAMLLKHPWLIEFTKPETITEEAEDGDEAEEVADAVGKMDLNSSTDDAEVAEWVTSVLQRKKDDSYKDGPTRPALHTAPLDSVSPLASPNDL</sequence>
<dbReference type="SUPFAM" id="SSF56112">
    <property type="entry name" value="Protein kinase-like (PK-like)"/>
    <property type="match status" value="1"/>
</dbReference>
<dbReference type="InterPro" id="IPR000719">
    <property type="entry name" value="Prot_kinase_dom"/>
</dbReference>